<keyword evidence="5" id="KW-1133">Transmembrane helix</keyword>
<organism evidence="7 8">
    <name type="scientific">Pegethrix bostrychoides GSE-TBD4-15B</name>
    <dbReference type="NCBI Taxonomy" id="2839662"/>
    <lineage>
        <taxon>Bacteria</taxon>
        <taxon>Bacillati</taxon>
        <taxon>Cyanobacteriota</taxon>
        <taxon>Cyanophyceae</taxon>
        <taxon>Oculatellales</taxon>
        <taxon>Oculatellaceae</taxon>
        <taxon>Pegethrix</taxon>
    </lineage>
</organism>
<evidence type="ECO:0000313" key="8">
    <source>
        <dbReference type="Proteomes" id="UP000707356"/>
    </source>
</evidence>
<dbReference type="PANTHER" id="PTHR30085:SF6">
    <property type="entry name" value="ABC TRANSPORTER GLUTAMINE-BINDING PROTEIN GLNH"/>
    <property type="match status" value="1"/>
</dbReference>
<dbReference type="InterPro" id="IPR001638">
    <property type="entry name" value="Solute-binding_3/MltF_N"/>
</dbReference>
<evidence type="ECO:0000313" key="7">
    <source>
        <dbReference type="EMBL" id="MBW4468560.1"/>
    </source>
</evidence>
<reference evidence="7" key="1">
    <citation type="submission" date="2021-05" db="EMBL/GenBank/DDBJ databases">
        <authorList>
            <person name="Pietrasiak N."/>
            <person name="Ward R."/>
            <person name="Stajich J.E."/>
            <person name="Kurbessoian T."/>
        </authorList>
    </citation>
    <scope>NUCLEOTIDE SEQUENCE</scope>
    <source>
        <strain evidence="7">GSE-TBD4-15B</strain>
    </source>
</reference>
<keyword evidence="3" id="KW-0732">Signal</keyword>
<keyword evidence="2" id="KW-0813">Transport</keyword>
<comment type="caution">
    <text evidence="7">The sequence shown here is derived from an EMBL/GenBank/DDBJ whole genome shotgun (WGS) entry which is preliminary data.</text>
</comment>
<dbReference type="InterPro" id="IPR018313">
    <property type="entry name" value="SBP_3_CS"/>
</dbReference>
<dbReference type="EMBL" id="JAHHHV010000091">
    <property type="protein sequence ID" value="MBW4468560.1"/>
    <property type="molecule type" value="Genomic_DNA"/>
</dbReference>
<keyword evidence="5" id="KW-0812">Transmembrane</keyword>
<dbReference type="PROSITE" id="PS01039">
    <property type="entry name" value="SBP_BACTERIAL_3"/>
    <property type="match status" value="1"/>
</dbReference>
<dbReference type="GO" id="GO:0005576">
    <property type="term" value="C:extracellular region"/>
    <property type="evidence" value="ECO:0007669"/>
    <property type="project" value="TreeGrafter"/>
</dbReference>
<protein>
    <submittedName>
        <fullName evidence="7">Transporter substrate-binding domain-containing protein</fullName>
    </submittedName>
</protein>
<dbReference type="SMART" id="SM00062">
    <property type="entry name" value="PBPb"/>
    <property type="match status" value="1"/>
</dbReference>
<feature type="transmembrane region" description="Helical" evidence="5">
    <location>
        <begin position="21"/>
        <end position="38"/>
    </location>
</feature>
<accession>A0A951PGB1</accession>
<dbReference type="Pfam" id="PF00497">
    <property type="entry name" value="SBP_bac_3"/>
    <property type="match status" value="1"/>
</dbReference>
<dbReference type="GO" id="GO:0006865">
    <property type="term" value="P:amino acid transport"/>
    <property type="evidence" value="ECO:0007669"/>
    <property type="project" value="TreeGrafter"/>
</dbReference>
<dbReference type="Gene3D" id="3.40.190.10">
    <property type="entry name" value="Periplasmic binding protein-like II"/>
    <property type="match status" value="2"/>
</dbReference>
<proteinExistence type="inferred from homology"/>
<name>A0A951PGB1_9CYAN</name>
<dbReference type="InterPro" id="IPR051455">
    <property type="entry name" value="Bact_solute-bind_prot3"/>
</dbReference>
<dbReference type="Proteomes" id="UP000707356">
    <property type="component" value="Unassembled WGS sequence"/>
</dbReference>
<reference evidence="7" key="2">
    <citation type="journal article" date="2022" name="Microbiol. Resour. Announc.">
        <title>Metagenome Sequencing to Explore Phylogenomics of Terrestrial Cyanobacteria.</title>
        <authorList>
            <person name="Ward R.D."/>
            <person name="Stajich J.E."/>
            <person name="Johansen J.R."/>
            <person name="Huntemann M."/>
            <person name="Clum A."/>
            <person name="Foster B."/>
            <person name="Foster B."/>
            <person name="Roux S."/>
            <person name="Palaniappan K."/>
            <person name="Varghese N."/>
            <person name="Mukherjee S."/>
            <person name="Reddy T.B.K."/>
            <person name="Daum C."/>
            <person name="Copeland A."/>
            <person name="Chen I.A."/>
            <person name="Ivanova N.N."/>
            <person name="Kyrpides N.C."/>
            <person name="Shapiro N."/>
            <person name="Eloe-Fadrosh E.A."/>
            <person name="Pietrasiak N."/>
        </authorList>
    </citation>
    <scope>NUCLEOTIDE SEQUENCE</scope>
    <source>
        <strain evidence="7">GSE-TBD4-15B</strain>
    </source>
</reference>
<dbReference type="GO" id="GO:0030288">
    <property type="term" value="C:outer membrane-bounded periplasmic space"/>
    <property type="evidence" value="ECO:0007669"/>
    <property type="project" value="TreeGrafter"/>
</dbReference>
<evidence type="ECO:0000256" key="5">
    <source>
        <dbReference type="SAM" id="Phobius"/>
    </source>
</evidence>
<evidence type="ECO:0000259" key="6">
    <source>
        <dbReference type="SMART" id="SM00062"/>
    </source>
</evidence>
<dbReference type="SUPFAM" id="SSF53850">
    <property type="entry name" value="Periplasmic binding protein-like II"/>
    <property type="match status" value="1"/>
</dbReference>
<feature type="domain" description="Solute-binding protein family 3/N-terminal" evidence="6">
    <location>
        <begin position="56"/>
        <end position="279"/>
    </location>
</feature>
<dbReference type="PANTHER" id="PTHR30085">
    <property type="entry name" value="AMINO ACID ABC TRANSPORTER PERMEASE"/>
    <property type="match status" value="1"/>
</dbReference>
<gene>
    <name evidence="7" type="ORF">KME07_24305</name>
</gene>
<keyword evidence="5" id="KW-0472">Membrane</keyword>
<evidence type="ECO:0000256" key="1">
    <source>
        <dbReference type="ARBA" id="ARBA00010333"/>
    </source>
</evidence>
<evidence type="ECO:0000256" key="4">
    <source>
        <dbReference type="RuleBase" id="RU003744"/>
    </source>
</evidence>
<evidence type="ECO:0000256" key="2">
    <source>
        <dbReference type="ARBA" id="ARBA00022448"/>
    </source>
</evidence>
<sequence length="286" mass="31271">MLNLFFQRLTRFAQAHTPEQIGFWLLILLTASLIGLLNPHPSLARTGLSAIQSRGKLIVGVKENLPPLGFRDSQNQLQGLEIEIARQLAVELLGDASAVEFKPLLNQDRLQALFDGEVDLLVARLTTTDARLRLVDFSDPYYVDGAAFLTRADQSDLRLGDLQPQTVAVLNGSDTISTVRALLPQVQLRGVDSYQAGESLLASGAVTAFAADASLLTGLAQENPGYRLLPTLISAEPLAIATPKGKQQQDLRQQVSQAVKRWRTNGWLAQQIGRWGLPIEGLPRSY</sequence>
<dbReference type="AlphaFoldDB" id="A0A951PGB1"/>
<evidence type="ECO:0000256" key="3">
    <source>
        <dbReference type="ARBA" id="ARBA00022729"/>
    </source>
</evidence>
<comment type="similarity">
    <text evidence="1 4">Belongs to the bacterial solute-binding protein 3 family.</text>
</comment>